<feature type="domain" description="DH" evidence="4">
    <location>
        <begin position="242"/>
        <end position="426"/>
    </location>
</feature>
<feature type="region of interest" description="Disordered" evidence="2">
    <location>
        <begin position="142"/>
        <end position="161"/>
    </location>
</feature>
<feature type="compositionally biased region" description="Polar residues" evidence="2">
    <location>
        <begin position="638"/>
        <end position="649"/>
    </location>
</feature>
<feature type="domain" description="PH" evidence="3">
    <location>
        <begin position="438"/>
        <end position="550"/>
    </location>
</feature>
<evidence type="ECO:0000259" key="3">
    <source>
        <dbReference type="PROSITE" id="PS50003"/>
    </source>
</evidence>
<evidence type="ECO:0000256" key="2">
    <source>
        <dbReference type="SAM" id="MobiDB-lite"/>
    </source>
</evidence>
<dbReference type="InterPro" id="IPR011993">
    <property type="entry name" value="PH-like_dom_sf"/>
</dbReference>
<dbReference type="CDD" id="cd00160">
    <property type="entry name" value="RhoGEF"/>
    <property type="match status" value="1"/>
</dbReference>
<proteinExistence type="predicted"/>
<feature type="region of interest" description="Disordered" evidence="2">
    <location>
        <begin position="609"/>
        <end position="649"/>
    </location>
</feature>
<dbReference type="Gene3D" id="2.30.29.30">
    <property type="entry name" value="Pleckstrin-homology domain (PH domain)/Phosphotyrosine-binding domain (PTB)"/>
    <property type="match status" value="1"/>
</dbReference>
<dbReference type="GO" id="GO:0005737">
    <property type="term" value="C:cytoplasm"/>
    <property type="evidence" value="ECO:0007669"/>
    <property type="project" value="TreeGrafter"/>
</dbReference>
<evidence type="ECO:0000259" key="4">
    <source>
        <dbReference type="PROSITE" id="PS50010"/>
    </source>
</evidence>
<dbReference type="AlphaFoldDB" id="A0A2H1WBK0"/>
<dbReference type="PANTHER" id="PTHR22826">
    <property type="entry name" value="RHO GUANINE EXCHANGE FACTOR-RELATED"/>
    <property type="match status" value="1"/>
</dbReference>
<dbReference type="InterPro" id="IPR001849">
    <property type="entry name" value="PH_domain"/>
</dbReference>
<dbReference type="Gene3D" id="1.20.900.10">
    <property type="entry name" value="Dbl homology (DH) domain"/>
    <property type="match status" value="1"/>
</dbReference>
<dbReference type="EMBL" id="ODYU01007501">
    <property type="protein sequence ID" value="SOQ50326.1"/>
    <property type="molecule type" value="Genomic_DNA"/>
</dbReference>
<dbReference type="PANTHER" id="PTHR22826:SF106">
    <property type="entry name" value="TRIO, ISOFORM A"/>
    <property type="match status" value="1"/>
</dbReference>
<dbReference type="SUPFAM" id="SSF50729">
    <property type="entry name" value="PH domain-like"/>
    <property type="match status" value="1"/>
</dbReference>
<protein>
    <submittedName>
        <fullName evidence="5">SFRICE_010962</fullName>
    </submittedName>
</protein>
<feature type="region of interest" description="Disordered" evidence="2">
    <location>
        <begin position="568"/>
        <end position="588"/>
    </location>
</feature>
<dbReference type="InterPro" id="IPR035899">
    <property type="entry name" value="DBL_dom_sf"/>
</dbReference>
<dbReference type="Pfam" id="PF00621">
    <property type="entry name" value="RhoGEF"/>
    <property type="match status" value="1"/>
</dbReference>
<reference evidence="5" key="1">
    <citation type="submission" date="2016-07" db="EMBL/GenBank/DDBJ databases">
        <authorList>
            <person name="Bretaudeau A."/>
        </authorList>
    </citation>
    <scope>NUCLEOTIDE SEQUENCE</scope>
    <source>
        <strain evidence="5">Rice</strain>
        <tissue evidence="5">Whole body</tissue>
    </source>
</reference>
<organism evidence="5">
    <name type="scientific">Spodoptera frugiperda</name>
    <name type="common">Fall armyworm</name>
    <dbReference type="NCBI Taxonomy" id="7108"/>
    <lineage>
        <taxon>Eukaryota</taxon>
        <taxon>Metazoa</taxon>
        <taxon>Ecdysozoa</taxon>
        <taxon>Arthropoda</taxon>
        <taxon>Hexapoda</taxon>
        <taxon>Insecta</taxon>
        <taxon>Pterygota</taxon>
        <taxon>Neoptera</taxon>
        <taxon>Endopterygota</taxon>
        <taxon>Lepidoptera</taxon>
        <taxon>Glossata</taxon>
        <taxon>Ditrysia</taxon>
        <taxon>Noctuoidea</taxon>
        <taxon>Noctuidae</taxon>
        <taxon>Amphipyrinae</taxon>
        <taxon>Spodoptera</taxon>
    </lineage>
</organism>
<keyword evidence="1" id="KW-0344">Guanine-nucleotide releasing factor</keyword>
<feature type="region of interest" description="Disordered" evidence="2">
    <location>
        <begin position="208"/>
        <end position="236"/>
    </location>
</feature>
<dbReference type="InterPro" id="IPR055251">
    <property type="entry name" value="SOS1_NGEF_PH"/>
</dbReference>
<dbReference type="PROSITE" id="PS50010">
    <property type="entry name" value="DH_2"/>
    <property type="match status" value="1"/>
</dbReference>
<dbReference type="InterPro" id="IPR000219">
    <property type="entry name" value="DH_dom"/>
</dbReference>
<dbReference type="Pfam" id="PF22697">
    <property type="entry name" value="SOS1_NGEF_PH"/>
    <property type="match status" value="1"/>
</dbReference>
<sequence>MSMKQYMAISIDSSFILGWFYLIPPTIPRRRNSRAQSLGGAKASHAQTTMHADADDSRLCCANCFHHIRKRWLGLRKQSQTKTDKGASGAQSPATTDKPAPLKKIPSDKKLKLPYAAAVSDNGRADDHDVGKGVPGVLDEAEDEAADVELPPPMKPLQNPQSVLQQAPQPAAATAPPAARNSMAMDAMDSNGGAADIDEILQIVTSRMEQHGVASSSGRNGEEEETGPVTPGPNSYEDILKKREYVLRELVETEEIYVSDLGLVCEGYMRHVQDPKAEPGLPEGLRDRRHRMIFGNIEAIYEWHRDKFLKELQLCIEEPELLGPLFRRFLEKRMFLYEAYCRNKPVSEYIVSEHDSYFQELRVKLGQKLQLGDLLIKPIQRIQKYHLLVKKILAYSEQGNAPPHVVAALREAVECTDIIPKNANNMMDVGRLQGFAGNITAQGKLLIQELMTVSDLSGGNDKGKELQVFLFEQCIIFSEAVGKKSMYSSPTYNYKAHIQVNKMDMEAVEAQGAFIVRADDSTKPKALSFMCRPSEATRANWISTLTHILTQQKNFGDALENPGAYLREQRSREPPRDPTAVGEGWCGLRKTESVPPSLGGALAPELRTRAQRPHAKANTINLPTTIRADDRKKGGGSSAVSPTSPPQANYTHSLYGLGGGRNVFTCKAMGHYKCALHSRGMEEYIVHGAGRRKRYQIPVTWGALCLPARRTRNKSKVLGTVDEQRHVNTFDRLDYTTSGPPISHVSAHIRGPTLTQRKTKFRTKLRRLYTTILFIVNIREQN</sequence>
<dbReference type="PROSITE" id="PS50003">
    <property type="entry name" value="PH_DOMAIN"/>
    <property type="match status" value="1"/>
</dbReference>
<dbReference type="GO" id="GO:0007411">
    <property type="term" value="P:axon guidance"/>
    <property type="evidence" value="ECO:0007669"/>
    <property type="project" value="TreeGrafter"/>
</dbReference>
<gene>
    <name evidence="5" type="ORF">SFRICE_010962</name>
</gene>
<accession>A0A2H1WBK0</accession>
<dbReference type="SMART" id="SM00325">
    <property type="entry name" value="RhoGEF"/>
    <property type="match status" value="1"/>
</dbReference>
<evidence type="ECO:0000256" key="1">
    <source>
        <dbReference type="ARBA" id="ARBA00022658"/>
    </source>
</evidence>
<feature type="region of interest" description="Disordered" evidence="2">
    <location>
        <begin position="76"/>
        <end position="107"/>
    </location>
</feature>
<dbReference type="GO" id="GO:0005085">
    <property type="term" value="F:guanyl-nucleotide exchange factor activity"/>
    <property type="evidence" value="ECO:0007669"/>
    <property type="project" value="UniProtKB-KW"/>
</dbReference>
<dbReference type="GO" id="GO:0019898">
    <property type="term" value="C:extrinsic component of membrane"/>
    <property type="evidence" value="ECO:0007669"/>
    <property type="project" value="TreeGrafter"/>
</dbReference>
<dbReference type="SUPFAM" id="SSF48065">
    <property type="entry name" value="DBL homology domain (DH-domain)"/>
    <property type="match status" value="1"/>
</dbReference>
<name>A0A2H1WBK0_SPOFR</name>
<feature type="compositionally biased region" description="Polar residues" evidence="2">
    <location>
        <begin position="208"/>
        <end position="219"/>
    </location>
</feature>
<evidence type="ECO:0000313" key="5">
    <source>
        <dbReference type="EMBL" id="SOQ50326.1"/>
    </source>
</evidence>
<dbReference type="InterPro" id="IPR051336">
    <property type="entry name" value="RhoGEF_Guanine_NuclExch_SF"/>
</dbReference>